<keyword evidence="1" id="KW-1133">Transmembrane helix</keyword>
<evidence type="ECO:0000256" key="1">
    <source>
        <dbReference type="SAM" id="Phobius"/>
    </source>
</evidence>
<name>A0A366IIY0_9MICO</name>
<dbReference type="RefSeq" id="WP_113904735.1">
    <property type="nucleotide sequence ID" value="NZ_QNSB01000008.1"/>
</dbReference>
<gene>
    <name evidence="2" type="ORF">DFO65_10863</name>
</gene>
<evidence type="ECO:0000313" key="2">
    <source>
        <dbReference type="EMBL" id="RBP70611.1"/>
    </source>
</evidence>
<keyword evidence="1" id="KW-0472">Membrane</keyword>
<evidence type="ECO:0000313" key="3">
    <source>
        <dbReference type="Proteomes" id="UP000253509"/>
    </source>
</evidence>
<sequence>MRRTTSSPVQRRSIGRIALGLSITAAILSFVTATAHGLASGLAGVTRAADIDTAPGWYMILGVVFAIIFIVFVLCAVAGLISGIVAIIRDRGRSSGVIAVALAVLAPLVSLLAFILTAAIGAATV</sequence>
<feature type="transmembrane region" description="Helical" evidence="1">
    <location>
        <begin position="58"/>
        <end position="88"/>
    </location>
</feature>
<keyword evidence="3" id="KW-1185">Reference proteome</keyword>
<accession>A0A366IIY0</accession>
<comment type="caution">
    <text evidence="2">The sequence shown here is derived from an EMBL/GenBank/DDBJ whole genome shotgun (WGS) entry which is preliminary data.</text>
</comment>
<dbReference type="Proteomes" id="UP000253509">
    <property type="component" value="Unassembled WGS sequence"/>
</dbReference>
<proteinExistence type="predicted"/>
<feature type="transmembrane region" description="Helical" evidence="1">
    <location>
        <begin position="100"/>
        <end position="123"/>
    </location>
</feature>
<keyword evidence="1" id="KW-0812">Transmembrane</keyword>
<evidence type="ECO:0008006" key="4">
    <source>
        <dbReference type="Google" id="ProtNLM"/>
    </source>
</evidence>
<reference evidence="2 3" key="1">
    <citation type="submission" date="2018-06" db="EMBL/GenBank/DDBJ databases">
        <title>Freshwater and sediment microbial communities from various areas in North America, analyzing microbe dynamics in response to fracking.</title>
        <authorList>
            <person name="Lamendella R."/>
        </authorList>
    </citation>
    <scope>NUCLEOTIDE SEQUENCE [LARGE SCALE GENOMIC DNA]</scope>
    <source>
        <strain evidence="2 3">3b_TX</strain>
    </source>
</reference>
<protein>
    <recommendedName>
        <fullName evidence="4">DUF4064 domain-containing protein</fullName>
    </recommendedName>
</protein>
<dbReference type="AlphaFoldDB" id="A0A366IIY0"/>
<organism evidence="2 3">
    <name type="scientific">Brevibacterium celere</name>
    <dbReference type="NCBI Taxonomy" id="225845"/>
    <lineage>
        <taxon>Bacteria</taxon>
        <taxon>Bacillati</taxon>
        <taxon>Actinomycetota</taxon>
        <taxon>Actinomycetes</taxon>
        <taxon>Micrococcales</taxon>
        <taxon>Brevibacteriaceae</taxon>
        <taxon>Brevibacterium</taxon>
    </lineage>
</organism>
<dbReference type="EMBL" id="QNSB01000008">
    <property type="protein sequence ID" value="RBP70611.1"/>
    <property type="molecule type" value="Genomic_DNA"/>
</dbReference>